<gene>
    <name evidence="1" type="ORF">BOLC3T18622H</name>
</gene>
<evidence type="ECO:0000313" key="1">
    <source>
        <dbReference type="EMBL" id="VDC95582.1"/>
    </source>
</evidence>
<sequence>MFLKMLRPNFQSLWISQRVIMAGLHQVISLERACPASTVTVMHSDQASDRQSARIDTYQDSSPFFLVSNRKSGRKVTRWKFFATWEHHHTARIVVVWSSNVITTVYRSTSQAVTCGRFLIRLSGLCIILTLKTSKWMYCLNCLKMHPSSYLTLALYHLVQRVYTQKLFHILVSASLQTAYSRQTQKMGSTSRNNVMIWPNPSLDIHSAAAWINLSRNFSTSQVCCIIKLLF</sequence>
<organism evidence="1">
    <name type="scientific">Brassica oleracea</name>
    <name type="common">Wild cabbage</name>
    <dbReference type="NCBI Taxonomy" id="3712"/>
    <lineage>
        <taxon>Eukaryota</taxon>
        <taxon>Viridiplantae</taxon>
        <taxon>Streptophyta</taxon>
        <taxon>Embryophyta</taxon>
        <taxon>Tracheophyta</taxon>
        <taxon>Spermatophyta</taxon>
        <taxon>Magnoliopsida</taxon>
        <taxon>eudicotyledons</taxon>
        <taxon>Gunneridae</taxon>
        <taxon>Pentapetalae</taxon>
        <taxon>rosids</taxon>
        <taxon>malvids</taxon>
        <taxon>Brassicales</taxon>
        <taxon>Brassicaceae</taxon>
        <taxon>Brassiceae</taxon>
        <taxon>Brassica</taxon>
    </lineage>
</organism>
<reference evidence="1" key="1">
    <citation type="submission" date="2018-11" db="EMBL/GenBank/DDBJ databases">
        <authorList>
            <consortium name="Genoscope - CEA"/>
            <person name="William W."/>
        </authorList>
    </citation>
    <scope>NUCLEOTIDE SEQUENCE</scope>
</reference>
<dbReference type="EMBL" id="LR031872">
    <property type="protein sequence ID" value="VDC95582.1"/>
    <property type="molecule type" value="Genomic_DNA"/>
</dbReference>
<proteinExistence type="predicted"/>
<accession>A0A3P6ASC4</accession>
<protein>
    <submittedName>
        <fullName evidence="1">Uncharacterized protein</fullName>
    </submittedName>
</protein>
<dbReference type="AlphaFoldDB" id="A0A3P6ASC4"/>
<name>A0A3P6ASC4_BRAOL</name>